<proteinExistence type="predicted"/>
<dbReference type="OrthoDB" id="652227at2"/>
<dbReference type="EMBL" id="MDZB01000033">
    <property type="protein sequence ID" value="OGX89248.1"/>
    <property type="molecule type" value="Genomic_DNA"/>
</dbReference>
<evidence type="ECO:0000313" key="2">
    <source>
        <dbReference type="Proteomes" id="UP000176294"/>
    </source>
</evidence>
<gene>
    <name evidence="1" type="ORF">BEN47_07570</name>
</gene>
<evidence type="ECO:0000313" key="1">
    <source>
        <dbReference type="EMBL" id="OGX89248.1"/>
    </source>
</evidence>
<dbReference type="Proteomes" id="UP000176294">
    <property type="component" value="Unassembled WGS sequence"/>
</dbReference>
<sequence length="195" mass="22377">MEFNLDDALNELVTNNKLDEAINLAEDKLSELPKTDFHKILGKDLKHLAVGLSEYLELFYKSAREQIDVKALYAEMNGFTINYDLWFVDLFAFAELGGLDDFDWLADYDVPSEKSMVINGLEELQEAYRDYLENDKGSDEALTEAFEVCELIIILRLHELFKEARKLAITQKANWGKVPLFVTAHDSGLLYEVRA</sequence>
<keyword evidence="2" id="KW-1185">Reference proteome</keyword>
<dbReference type="RefSeq" id="WP_070724406.1">
    <property type="nucleotide sequence ID" value="NZ_MDZB01000033.1"/>
</dbReference>
<organism evidence="1 2">
    <name type="scientific">Hymenobacter lapidarius</name>
    <dbReference type="NCBI Taxonomy" id="1908237"/>
    <lineage>
        <taxon>Bacteria</taxon>
        <taxon>Pseudomonadati</taxon>
        <taxon>Bacteroidota</taxon>
        <taxon>Cytophagia</taxon>
        <taxon>Cytophagales</taxon>
        <taxon>Hymenobacteraceae</taxon>
        <taxon>Hymenobacter</taxon>
    </lineage>
</organism>
<accession>A0A1G1TEG2</accession>
<protein>
    <submittedName>
        <fullName evidence="1">Uncharacterized protein</fullName>
    </submittedName>
</protein>
<dbReference type="AlphaFoldDB" id="A0A1G1TEG2"/>
<comment type="caution">
    <text evidence="1">The sequence shown here is derived from an EMBL/GenBank/DDBJ whole genome shotgun (WGS) entry which is preliminary data.</text>
</comment>
<name>A0A1G1TEG2_9BACT</name>
<reference evidence="1 2" key="1">
    <citation type="submission" date="2016-08" db="EMBL/GenBank/DDBJ databases">
        <title>Hymenobacter coccineus sp. nov., Hymenobacter lapidarius sp. nov. and Hymenobacter glacialis sp. nov., isolated from Antarctic soil.</title>
        <authorList>
            <person name="Sedlacek I."/>
            <person name="Kralova S."/>
            <person name="Kyrova K."/>
            <person name="Maslanova I."/>
            <person name="Stankova E."/>
            <person name="Vrbovska V."/>
            <person name="Nemec M."/>
            <person name="Bartak M."/>
            <person name="Svec P."/>
            <person name="Busse H.-J."/>
            <person name="Pantucek R."/>
        </authorList>
    </citation>
    <scope>NUCLEOTIDE SEQUENCE [LARGE SCALE GENOMIC DNA]</scope>
    <source>
        <strain evidence="1 2">CCM 8643</strain>
    </source>
</reference>